<feature type="compositionally biased region" description="Polar residues" evidence="1">
    <location>
        <begin position="76"/>
        <end position="86"/>
    </location>
</feature>
<dbReference type="EMBL" id="OGUU01000011">
    <property type="protein sequence ID" value="SPC15694.1"/>
    <property type="molecule type" value="Genomic_DNA"/>
</dbReference>
<dbReference type="AlphaFoldDB" id="A0A7Z7J869"/>
<reference evidence="2" key="1">
    <citation type="submission" date="2018-01" db="EMBL/GenBank/DDBJ databases">
        <authorList>
            <person name="Clerissi C."/>
        </authorList>
    </citation>
    <scope>NUCLEOTIDE SEQUENCE [LARGE SCALE GENOMIC DNA]</scope>
    <source>
        <strain evidence="2">Cupriavidus taiwanensis STM 6021</strain>
    </source>
</reference>
<accession>A0A7Z7J869</accession>
<evidence type="ECO:0000313" key="2">
    <source>
        <dbReference type="EMBL" id="SPC15694.1"/>
    </source>
</evidence>
<name>A0A7Z7J869_9BURK</name>
<evidence type="ECO:0000256" key="1">
    <source>
        <dbReference type="SAM" id="MobiDB-lite"/>
    </source>
</evidence>
<sequence length="109" mass="11970">MPELAWGEPEIVSRVPDGFLPRPGQICCAQPLPLQGSSCTCAKRYSSPRDIDPPRPSRQAARPMGRLPLFAPRLTTGASTPQNRQRNLLAVRKTNRRDRTQGASHAGQV</sequence>
<dbReference type="Proteomes" id="UP000257139">
    <property type="component" value="Chromosome CBM2594_a"/>
</dbReference>
<proteinExistence type="predicted"/>
<comment type="caution">
    <text evidence="2">The sequence shown here is derived from an EMBL/GenBank/DDBJ whole genome shotgun (WGS) entry which is preliminary data.</text>
</comment>
<organism evidence="2">
    <name type="scientific">Cupriavidus taiwanensis</name>
    <dbReference type="NCBI Taxonomy" id="164546"/>
    <lineage>
        <taxon>Bacteria</taxon>
        <taxon>Pseudomonadati</taxon>
        <taxon>Pseudomonadota</taxon>
        <taxon>Betaproteobacteria</taxon>
        <taxon>Burkholderiales</taxon>
        <taxon>Burkholderiaceae</taxon>
        <taxon>Cupriavidus</taxon>
    </lineage>
</organism>
<feature type="region of interest" description="Disordered" evidence="1">
    <location>
        <begin position="45"/>
        <end position="109"/>
    </location>
</feature>
<protein>
    <submittedName>
        <fullName evidence="2">Uncharacterized protein</fullName>
    </submittedName>
</protein>
<gene>
    <name evidence="2" type="ORF">CBM2594_A70259</name>
</gene>